<feature type="repeat" description="PPR" evidence="3">
    <location>
        <begin position="171"/>
        <end position="205"/>
    </location>
</feature>
<evidence type="ECO:0000313" key="5">
    <source>
        <dbReference type="EMBL" id="KAE8681453.1"/>
    </source>
</evidence>
<dbReference type="Gene3D" id="1.25.40.10">
    <property type="entry name" value="Tetratricopeptide repeat domain"/>
    <property type="match status" value="6"/>
</dbReference>
<name>A0A6A2YQ43_HIBSY</name>
<feature type="repeat" description="PPR" evidence="3">
    <location>
        <begin position="277"/>
        <end position="311"/>
    </location>
</feature>
<comment type="caution">
    <text evidence="5">The sequence shown here is derived from an EMBL/GenBank/DDBJ whole genome shotgun (WGS) entry which is preliminary data.</text>
</comment>
<feature type="repeat" description="PPR" evidence="3">
    <location>
        <begin position="388"/>
        <end position="418"/>
    </location>
</feature>
<feature type="coiled-coil region" evidence="4">
    <location>
        <begin position="104"/>
        <end position="131"/>
    </location>
</feature>
<feature type="repeat" description="PPR" evidence="3">
    <location>
        <begin position="353"/>
        <end position="387"/>
    </location>
</feature>
<feature type="repeat" description="PPR" evidence="3">
    <location>
        <begin position="86"/>
        <end position="117"/>
    </location>
</feature>
<proteinExistence type="inferred from homology"/>
<dbReference type="Pfam" id="PF01535">
    <property type="entry name" value="PPR"/>
    <property type="match status" value="1"/>
</dbReference>
<dbReference type="GO" id="GO:0007005">
    <property type="term" value="P:mitochondrion organization"/>
    <property type="evidence" value="ECO:0007669"/>
    <property type="project" value="TreeGrafter"/>
</dbReference>
<dbReference type="SUPFAM" id="SSF81901">
    <property type="entry name" value="HCP-like"/>
    <property type="match status" value="1"/>
</dbReference>
<evidence type="ECO:0000256" key="3">
    <source>
        <dbReference type="PROSITE-ProRule" id="PRU00708"/>
    </source>
</evidence>
<organism evidence="5 6">
    <name type="scientific">Hibiscus syriacus</name>
    <name type="common">Rose of Sharon</name>
    <dbReference type="NCBI Taxonomy" id="106335"/>
    <lineage>
        <taxon>Eukaryota</taxon>
        <taxon>Viridiplantae</taxon>
        <taxon>Streptophyta</taxon>
        <taxon>Embryophyta</taxon>
        <taxon>Tracheophyta</taxon>
        <taxon>Spermatophyta</taxon>
        <taxon>Magnoliopsida</taxon>
        <taxon>eudicotyledons</taxon>
        <taxon>Gunneridae</taxon>
        <taxon>Pentapetalae</taxon>
        <taxon>rosids</taxon>
        <taxon>malvids</taxon>
        <taxon>Malvales</taxon>
        <taxon>Malvaceae</taxon>
        <taxon>Malvoideae</taxon>
        <taxon>Hibiscus</taxon>
    </lineage>
</organism>
<evidence type="ECO:0008006" key="7">
    <source>
        <dbReference type="Google" id="ProtNLM"/>
    </source>
</evidence>
<dbReference type="Pfam" id="PF13041">
    <property type="entry name" value="PPR_2"/>
    <property type="match status" value="6"/>
</dbReference>
<evidence type="ECO:0000256" key="1">
    <source>
        <dbReference type="ARBA" id="ARBA00007626"/>
    </source>
</evidence>
<dbReference type="EMBL" id="VEPZ02001308">
    <property type="protein sequence ID" value="KAE8681453.1"/>
    <property type="molecule type" value="Genomic_DNA"/>
</dbReference>
<dbReference type="NCBIfam" id="TIGR00756">
    <property type="entry name" value="PPR"/>
    <property type="match status" value="12"/>
</dbReference>
<dbReference type="PANTHER" id="PTHR47934">
    <property type="entry name" value="PENTATRICOPEPTIDE REPEAT-CONTAINING PROTEIN PET309, MITOCHONDRIAL"/>
    <property type="match status" value="1"/>
</dbReference>
<keyword evidence="4" id="KW-0175">Coiled coil</keyword>
<feature type="repeat" description="PPR" evidence="3">
    <location>
        <begin position="207"/>
        <end position="241"/>
    </location>
</feature>
<dbReference type="GO" id="GO:0003729">
    <property type="term" value="F:mRNA binding"/>
    <property type="evidence" value="ECO:0007669"/>
    <property type="project" value="TreeGrafter"/>
</dbReference>
<dbReference type="InterPro" id="IPR051114">
    <property type="entry name" value="Mito_RNA_Proc_CCM1"/>
</dbReference>
<dbReference type="Proteomes" id="UP000436088">
    <property type="component" value="Unassembled WGS sequence"/>
</dbReference>
<evidence type="ECO:0000256" key="4">
    <source>
        <dbReference type="SAM" id="Coils"/>
    </source>
</evidence>
<sequence>MIDAKLVPDVYTYTNVINAHCRIGSIDKAKGVLMEMKECSPGLVTYNVMISGLCRAGSVDEALKENRLPEAKLMMEEMRRAGLNPTHIAYTALINGFIKQAGDLEKSKALINEMKSRFEEARRILDRMMENGVMPDIFCCSTLINGLCKAQRINEARRILDEMVDMGLNPDEHTYGTFIHVYAKAGEMEAVERCFREMQSYGIAPNNAICILALINSLCKVGNVTEALLTYRCMSEKGVLPDIKTYIALIHGLATNGSINDALHLFSQLDEKGIVPDVYTYTSLISVLSKLGDKEAALNLYNKMCQKGIAPNIVTYNTMIDGLCNEDDTRALGDTKKAWEMFNEISQKGLAPNTKSYSMIIDGYCKSGYLTQAFLLLDEMHTKGVPSDTFTCSALINGCCNEGEMDKAVYIFSEMLHKGFASIFSFNVLIDGLCKLGKPNEAKRLLDAMVDKSIAPNHIREASRDAFSFRVNGYNGVEPDEIIYGLVAEAYVKENYLIRMLKLLDEILVKNVAFNKNPSFLLLDALCKTKNFLQVPKLFEEMAEQGLKLSPITCHNLICGFHNRRSPDTAERIVECLIRFGWVPNSTTLNSTIDKEYGVDSPKQATFGVPCQVFKFMFVEGGGMAGWPCVIFLAWVDEAGL</sequence>
<keyword evidence="2" id="KW-0677">Repeat</keyword>
<reference evidence="5" key="1">
    <citation type="submission" date="2019-09" db="EMBL/GenBank/DDBJ databases">
        <title>Draft genome information of white flower Hibiscus syriacus.</title>
        <authorList>
            <person name="Kim Y.-M."/>
        </authorList>
    </citation>
    <scope>NUCLEOTIDE SEQUENCE [LARGE SCALE GENOMIC DNA]</scope>
    <source>
        <strain evidence="5">YM2019G1</strain>
    </source>
</reference>
<evidence type="ECO:0000256" key="2">
    <source>
        <dbReference type="ARBA" id="ARBA00022737"/>
    </source>
</evidence>
<feature type="repeat" description="PPR" evidence="3">
    <location>
        <begin position="312"/>
        <end position="352"/>
    </location>
</feature>
<dbReference type="SUPFAM" id="SSF48452">
    <property type="entry name" value="TPR-like"/>
    <property type="match status" value="1"/>
</dbReference>
<keyword evidence="6" id="KW-1185">Reference proteome</keyword>
<comment type="similarity">
    <text evidence="1">Belongs to the PPR family. P subfamily.</text>
</comment>
<dbReference type="InterPro" id="IPR011990">
    <property type="entry name" value="TPR-like_helical_dom_sf"/>
</dbReference>
<dbReference type="InterPro" id="IPR002885">
    <property type="entry name" value="PPR_rpt"/>
</dbReference>
<protein>
    <recommendedName>
        <fullName evidence="7">Pentatricopeptide repeat-containing protein</fullName>
    </recommendedName>
</protein>
<feature type="repeat" description="PPR" evidence="3">
    <location>
        <begin position="242"/>
        <end position="276"/>
    </location>
</feature>
<dbReference type="GO" id="GO:0005739">
    <property type="term" value="C:mitochondrion"/>
    <property type="evidence" value="ECO:0007669"/>
    <property type="project" value="TreeGrafter"/>
</dbReference>
<gene>
    <name evidence="5" type="ORF">F3Y22_tig00111330pilonHSYRG00903</name>
</gene>
<feature type="repeat" description="PPR" evidence="3">
    <location>
        <begin position="422"/>
        <end position="456"/>
    </location>
</feature>
<accession>A0A6A2YQ43</accession>
<dbReference type="AlphaFoldDB" id="A0A6A2YQ43"/>
<dbReference type="GO" id="GO:0006396">
    <property type="term" value="P:RNA processing"/>
    <property type="evidence" value="ECO:0007669"/>
    <property type="project" value="TreeGrafter"/>
</dbReference>
<evidence type="ECO:0000313" key="6">
    <source>
        <dbReference type="Proteomes" id="UP000436088"/>
    </source>
</evidence>
<feature type="repeat" description="PPR" evidence="3">
    <location>
        <begin position="136"/>
        <end position="170"/>
    </location>
</feature>
<dbReference type="Pfam" id="PF13812">
    <property type="entry name" value="PPR_3"/>
    <property type="match status" value="1"/>
</dbReference>
<dbReference type="PANTHER" id="PTHR47934:SF17">
    <property type="entry name" value="IMD PROTEIN"/>
    <property type="match status" value="1"/>
</dbReference>
<dbReference type="PROSITE" id="PS51375">
    <property type="entry name" value="PPR"/>
    <property type="match status" value="11"/>
</dbReference>
<feature type="repeat" description="PPR" evidence="3">
    <location>
        <begin position="9"/>
        <end position="39"/>
    </location>
</feature>